<gene>
    <name evidence="2" type="ORF">SAMN04488125_10977</name>
</gene>
<accession>A0A1I4F415</accession>
<organism evidence="2 3">
    <name type="scientific">Methylorubrum salsuginis</name>
    <dbReference type="NCBI Taxonomy" id="414703"/>
    <lineage>
        <taxon>Bacteria</taxon>
        <taxon>Pseudomonadati</taxon>
        <taxon>Pseudomonadota</taxon>
        <taxon>Alphaproteobacteria</taxon>
        <taxon>Hyphomicrobiales</taxon>
        <taxon>Methylobacteriaceae</taxon>
        <taxon>Methylorubrum</taxon>
    </lineage>
</organism>
<proteinExistence type="inferred from homology"/>
<keyword evidence="2" id="KW-0808">Transferase</keyword>
<sequence length="209" mass="21840">MSKIGKLLFVGGGRNAHNLIGIMEGAGIEIGDILDDRPSGPILGRPVRTIDSQDGRSADAFLTIADPVAARAVRQRPALSGCRWPSVIYPNCVGSSYAEIGEGSYVGPFTILTNTRLGRHVHLFAHNSVGARSEIGDFTVIMPGATVASDARIGAGCLIGTGARILAGVIVGDDCRVGANVVVRRDMPDGSIALSEPAVISPRRRASER</sequence>
<comment type="similarity">
    <text evidence="1">Belongs to the transferase hexapeptide repeat family.</text>
</comment>
<dbReference type="Gene3D" id="2.160.10.10">
    <property type="entry name" value="Hexapeptide repeat proteins"/>
    <property type="match status" value="1"/>
</dbReference>
<name>A0A1I4F415_9HYPH</name>
<dbReference type="Pfam" id="PF00132">
    <property type="entry name" value="Hexapep"/>
    <property type="match status" value="1"/>
</dbReference>
<dbReference type="PANTHER" id="PTHR43300">
    <property type="entry name" value="ACETYLTRANSFERASE"/>
    <property type="match status" value="1"/>
</dbReference>
<dbReference type="Proteomes" id="UP000198804">
    <property type="component" value="Unassembled WGS sequence"/>
</dbReference>
<keyword evidence="3" id="KW-1185">Reference proteome</keyword>
<evidence type="ECO:0000313" key="3">
    <source>
        <dbReference type="Proteomes" id="UP000198804"/>
    </source>
</evidence>
<dbReference type="InterPro" id="IPR050179">
    <property type="entry name" value="Trans_hexapeptide_repeat"/>
</dbReference>
<dbReference type="OrthoDB" id="9815592at2"/>
<dbReference type="InterPro" id="IPR011004">
    <property type="entry name" value="Trimer_LpxA-like_sf"/>
</dbReference>
<dbReference type="EMBL" id="FOSV01000009">
    <property type="protein sequence ID" value="SFL12299.1"/>
    <property type="molecule type" value="Genomic_DNA"/>
</dbReference>
<dbReference type="PANTHER" id="PTHR43300:SF7">
    <property type="entry name" value="UDP-N-ACETYLBACILLOSAMINE N-ACETYLTRANSFERASE"/>
    <property type="match status" value="1"/>
</dbReference>
<protein>
    <submittedName>
        <fullName evidence="2">Transferase hexapeptide (Six repeat-containing protein)</fullName>
    </submittedName>
</protein>
<reference evidence="3" key="1">
    <citation type="submission" date="2016-10" db="EMBL/GenBank/DDBJ databases">
        <authorList>
            <person name="Varghese N."/>
            <person name="Submissions S."/>
        </authorList>
    </citation>
    <scope>NUCLEOTIDE SEQUENCE [LARGE SCALE GENOMIC DNA]</scope>
    <source>
        <strain evidence="3">CGMCC 1.6474</strain>
    </source>
</reference>
<evidence type="ECO:0000313" key="2">
    <source>
        <dbReference type="EMBL" id="SFL12299.1"/>
    </source>
</evidence>
<dbReference type="SUPFAM" id="SSF51161">
    <property type="entry name" value="Trimeric LpxA-like enzymes"/>
    <property type="match status" value="1"/>
</dbReference>
<dbReference type="RefSeq" id="WP_091946355.1">
    <property type="nucleotide sequence ID" value="NZ_FOSV01000009.1"/>
</dbReference>
<dbReference type="InterPro" id="IPR001451">
    <property type="entry name" value="Hexapep"/>
</dbReference>
<evidence type="ECO:0000256" key="1">
    <source>
        <dbReference type="ARBA" id="ARBA00007274"/>
    </source>
</evidence>
<dbReference type="STRING" id="414703.SAMN04488125_10977"/>
<dbReference type="AlphaFoldDB" id="A0A1I4F415"/>
<dbReference type="GO" id="GO:0016740">
    <property type="term" value="F:transferase activity"/>
    <property type="evidence" value="ECO:0007669"/>
    <property type="project" value="UniProtKB-KW"/>
</dbReference>